<proteinExistence type="predicted"/>
<feature type="region of interest" description="Disordered" evidence="1">
    <location>
        <begin position="167"/>
        <end position="195"/>
    </location>
</feature>
<dbReference type="EMBL" id="CAMPGE010029322">
    <property type="protein sequence ID" value="CAI2386788.1"/>
    <property type="molecule type" value="Genomic_DNA"/>
</dbReference>
<keyword evidence="3" id="KW-1185">Reference proteome</keyword>
<evidence type="ECO:0000256" key="1">
    <source>
        <dbReference type="SAM" id="MobiDB-lite"/>
    </source>
</evidence>
<feature type="region of interest" description="Disordered" evidence="1">
    <location>
        <begin position="19"/>
        <end position="48"/>
    </location>
</feature>
<organism evidence="2 3">
    <name type="scientific">Euplotes crassus</name>
    <dbReference type="NCBI Taxonomy" id="5936"/>
    <lineage>
        <taxon>Eukaryota</taxon>
        <taxon>Sar</taxon>
        <taxon>Alveolata</taxon>
        <taxon>Ciliophora</taxon>
        <taxon>Intramacronucleata</taxon>
        <taxon>Spirotrichea</taxon>
        <taxon>Hypotrichia</taxon>
        <taxon>Euplotida</taxon>
        <taxon>Euplotidae</taxon>
        <taxon>Moneuplotes</taxon>
    </lineage>
</organism>
<evidence type="ECO:0000313" key="2">
    <source>
        <dbReference type="EMBL" id="CAI2386788.1"/>
    </source>
</evidence>
<name>A0AAD1Y7U3_EUPCR</name>
<evidence type="ECO:0000313" key="3">
    <source>
        <dbReference type="Proteomes" id="UP001295684"/>
    </source>
</evidence>
<feature type="region of interest" description="Disordered" evidence="1">
    <location>
        <begin position="62"/>
        <end position="98"/>
    </location>
</feature>
<feature type="compositionally biased region" description="Basic residues" evidence="1">
    <location>
        <begin position="80"/>
        <end position="89"/>
    </location>
</feature>
<comment type="caution">
    <text evidence="2">The sequence shown here is derived from an EMBL/GenBank/DDBJ whole genome shotgun (WGS) entry which is preliminary data.</text>
</comment>
<dbReference type="Proteomes" id="UP001295684">
    <property type="component" value="Unassembled WGS sequence"/>
</dbReference>
<gene>
    <name evidence="2" type="ORF">ECRASSUSDP1_LOCUS28412</name>
</gene>
<protein>
    <submittedName>
        <fullName evidence="2">Uncharacterized protein</fullName>
    </submittedName>
</protein>
<feature type="compositionally biased region" description="Basic and acidic residues" evidence="1">
    <location>
        <begin position="29"/>
        <end position="48"/>
    </location>
</feature>
<reference evidence="2" key="1">
    <citation type="submission" date="2023-07" db="EMBL/GenBank/DDBJ databases">
        <authorList>
            <consortium name="AG Swart"/>
            <person name="Singh M."/>
            <person name="Singh A."/>
            <person name="Seah K."/>
            <person name="Emmerich C."/>
        </authorList>
    </citation>
    <scope>NUCLEOTIDE SEQUENCE</scope>
    <source>
        <strain evidence="2">DP1</strain>
    </source>
</reference>
<accession>A0AAD1Y7U3</accession>
<sequence length="195" mass="21914">MSKKAQMYSKVPFALKSASKAGNLASSRRTKEKEGKGTKERKIGESKEAYLGISLRDKDVIGKLKGNPYQRDYKTARDSKPKKRHASSSHKREWSTSGKLAESLEECYYSNKKAIAKQSIVDTLINPKKPSKRITKTSQDQLTERLLQHKESVNMKVKEKQISISLPFSHPKAPNSPSHHLSLNLVPKIPSKTKA</sequence>
<dbReference type="AlphaFoldDB" id="A0AAD1Y7U3"/>